<name>A0A3N5Y0P0_9ALTE</name>
<sequence>MKIFDNPDAMLKSKFGQYQIAVLGNIVAVSAEGTASKSAIARYSQDMIDVITSFNGERWAFLGLLHGSALLTNDAEVELQKSIEWRAKHGMAMGALVTGETTVESMVKMQFERIYKNAEVQLGIFGCEESALSWLSEKGFSPTVNSD</sequence>
<protein>
    <recommendedName>
        <fullName evidence="3">STAS/SEC14 domain-containing protein</fullName>
    </recommendedName>
</protein>
<reference evidence="1 2" key="1">
    <citation type="submission" date="2018-11" db="EMBL/GenBank/DDBJ databases">
        <authorList>
            <person name="Ye M.-Q."/>
            <person name="Du Z.-J."/>
        </authorList>
    </citation>
    <scope>NUCLEOTIDE SEQUENCE [LARGE SCALE GENOMIC DNA]</scope>
    <source>
        <strain evidence="1 2">U0105</strain>
    </source>
</reference>
<evidence type="ECO:0008006" key="3">
    <source>
        <dbReference type="Google" id="ProtNLM"/>
    </source>
</evidence>
<dbReference type="EMBL" id="RPOK01000002">
    <property type="protein sequence ID" value="RPJ67042.1"/>
    <property type="molecule type" value="Genomic_DNA"/>
</dbReference>
<keyword evidence="2" id="KW-1185">Reference proteome</keyword>
<dbReference type="Proteomes" id="UP000275281">
    <property type="component" value="Unassembled WGS sequence"/>
</dbReference>
<comment type="caution">
    <text evidence="1">The sequence shown here is derived from an EMBL/GenBank/DDBJ whole genome shotgun (WGS) entry which is preliminary data.</text>
</comment>
<dbReference type="OrthoDB" id="6331089at2"/>
<evidence type="ECO:0000313" key="2">
    <source>
        <dbReference type="Proteomes" id="UP000275281"/>
    </source>
</evidence>
<accession>A0A3N5Y0P0</accession>
<proteinExistence type="predicted"/>
<evidence type="ECO:0000313" key="1">
    <source>
        <dbReference type="EMBL" id="RPJ67042.1"/>
    </source>
</evidence>
<dbReference type="AlphaFoldDB" id="A0A3N5Y0P0"/>
<organism evidence="1 2">
    <name type="scientific">Alteromonas sediminis</name>
    <dbReference type="NCBI Taxonomy" id="2259342"/>
    <lineage>
        <taxon>Bacteria</taxon>
        <taxon>Pseudomonadati</taxon>
        <taxon>Pseudomonadota</taxon>
        <taxon>Gammaproteobacteria</taxon>
        <taxon>Alteromonadales</taxon>
        <taxon>Alteromonadaceae</taxon>
        <taxon>Alteromonas/Salinimonas group</taxon>
        <taxon>Alteromonas</taxon>
    </lineage>
</organism>
<dbReference type="RefSeq" id="WP_124026947.1">
    <property type="nucleotide sequence ID" value="NZ_JBHRSN010000015.1"/>
</dbReference>
<gene>
    <name evidence="1" type="ORF">DRW07_05720</name>
</gene>